<proteinExistence type="predicted"/>
<dbReference type="Proteomes" id="UP000274922">
    <property type="component" value="Unassembled WGS sequence"/>
</dbReference>
<feature type="region of interest" description="Disordered" evidence="1">
    <location>
        <begin position="206"/>
        <end position="244"/>
    </location>
</feature>
<feature type="compositionally biased region" description="Acidic residues" evidence="1">
    <location>
        <begin position="767"/>
        <end position="776"/>
    </location>
</feature>
<evidence type="ECO:0000313" key="3">
    <source>
        <dbReference type="Proteomes" id="UP000274922"/>
    </source>
</evidence>
<feature type="region of interest" description="Disordered" evidence="1">
    <location>
        <begin position="715"/>
        <end position="840"/>
    </location>
</feature>
<feature type="compositionally biased region" description="Low complexity" evidence="1">
    <location>
        <begin position="128"/>
        <end position="139"/>
    </location>
</feature>
<feature type="region of interest" description="Disordered" evidence="1">
    <location>
        <begin position="405"/>
        <end position="699"/>
    </location>
</feature>
<reference evidence="3" key="1">
    <citation type="journal article" date="2018" name="Nat. Microbiol.">
        <title>Leveraging single-cell genomics to expand the fungal tree of life.</title>
        <authorList>
            <person name="Ahrendt S.R."/>
            <person name="Quandt C.A."/>
            <person name="Ciobanu D."/>
            <person name="Clum A."/>
            <person name="Salamov A."/>
            <person name="Andreopoulos B."/>
            <person name="Cheng J.F."/>
            <person name="Woyke T."/>
            <person name="Pelin A."/>
            <person name="Henrissat B."/>
            <person name="Reynolds N.K."/>
            <person name="Benny G.L."/>
            <person name="Smith M.E."/>
            <person name="James T.Y."/>
            <person name="Grigoriev I.V."/>
        </authorList>
    </citation>
    <scope>NUCLEOTIDE SEQUENCE [LARGE SCALE GENOMIC DNA]</scope>
    <source>
        <strain evidence="3">ATCC 52028</strain>
    </source>
</reference>
<feature type="compositionally biased region" description="Acidic residues" evidence="1">
    <location>
        <begin position="543"/>
        <end position="555"/>
    </location>
</feature>
<evidence type="ECO:0000313" key="2">
    <source>
        <dbReference type="EMBL" id="RKP01462.1"/>
    </source>
</evidence>
<keyword evidence="3" id="KW-1185">Reference proteome</keyword>
<feature type="compositionally biased region" description="Acidic residues" evidence="1">
    <location>
        <begin position="286"/>
        <end position="298"/>
    </location>
</feature>
<feature type="compositionally biased region" description="Low complexity" evidence="1">
    <location>
        <begin position="556"/>
        <end position="567"/>
    </location>
</feature>
<evidence type="ECO:0000256" key="1">
    <source>
        <dbReference type="SAM" id="MobiDB-lite"/>
    </source>
</evidence>
<sequence length="840" mass="84050">MFAQRYLALRPHGAAGPELVVLQRGERHDDATTFHEYRIPVRLVGKLSHCVRQLQSQRPDLLSAVSSQQLARCLRRLHLLSQNHGAASGALAGATPSDGPSRRSSSVSSVASVSDIDIDIDDDDRGAATRGGTAVPAHPATAPAAALGWLSAPDTASAASLPAARVAAAHADPEIADTEIADPEIADTDTAASDAAPAVAADVAGFGESDSDADSAAQRTGGTGSGLASRTSPHATGKALRAAEKVMSDPSLAGWVQTALQEEDVASATPPRATATTAPSVATEGLEAETDAVSDDGTDAAAVGRHGRTSPRASASPIRGGPVLSGSRGTSLGALRDADDMIEEDLMDEDVDSDDRSGDHPGTDSDARERSEAVRRPGRVVPTATEEASISEAISEAFSGAAIDDGEAAADTDASVRSAAAPVRSLAPPPVVASAGASRGSSARSSAASSAMPSAGPSAIPSAVASEIPSEVSTEQAAESEAARLSEAPAAVASDSDASRATGSEAGSEAPSEAAASPGEWDNPYLVNMRKAQEAEQAASALSDEDDTDDADGIDEAVASAAPSSSSIGESLPSHRDAETERSATSRSAAAVPSTQDPSIVSDGRSAASAASAVAAKPQGPAVASGAAQPSDAVSTASAATSQASALAPLRSGSLRPVDAAAEADDASSDGRASENGFVEEAVEDIIDEDIVDEDLVEEIDGDAISDSVAYDVAAADKPSAAPSRRSSLPLSHASSLPPSLPPSSSTHRSSATRSVDTSISHVLGGGDDDDDDDDGVANLLDESMGPVRHIAPEVHRPAGQTAAAAPLGPSVLEQDAYSDDFAAGETDSETGSGDASDGF</sequence>
<protein>
    <submittedName>
        <fullName evidence="2">Uncharacterized protein</fullName>
    </submittedName>
</protein>
<name>A0A4P9X8A4_9FUNG</name>
<dbReference type="AlphaFoldDB" id="A0A4P9X8A4"/>
<dbReference type="EMBL" id="ML014171">
    <property type="protein sequence ID" value="RKP01462.1"/>
    <property type="molecule type" value="Genomic_DNA"/>
</dbReference>
<feature type="compositionally biased region" description="Acidic residues" evidence="1">
    <location>
        <begin position="681"/>
        <end position="699"/>
    </location>
</feature>
<feature type="compositionally biased region" description="Low complexity" evidence="1">
    <location>
        <begin position="631"/>
        <end position="648"/>
    </location>
</feature>
<feature type="region of interest" description="Disordered" evidence="1">
    <location>
        <begin position="263"/>
        <end position="333"/>
    </location>
</feature>
<feature type="compositionally biased region" description="Low complexity" evidence="1">
    <location>
        <begin position="95"/>
        <end position="115"/>
    </location>
</feature>
<feature type="compositionally biased region" description="Low complexity" evidence="1">
    <location>
        <begin position="411"/>
        <end position="466"/>
    </location>
</feature>
<feature type="compositionally biased region" description="Basic and acidic residues" evidence="1">
    <location>
        <begin position="573"/>
        <end position="584"/>
    </location>
</feature>
<feature type="compositionally biased region" description="Low complexity" evidence="1">
    <location>
        <begin position="477"/>
        <end position="520"/>
    </location>
</feature>
<feature type="compositionally biased region" description="Low complexity" evidence="1">
    <location>
        <begin position="266"/>
        <end position="283"/>
    </location>
</feature>
<organism evidence="2 3">
    <name type="scientific">Caulochytrium protostelioides</name>
    <dbReference type="NCBI Taxonomy" id="1555241"/>
    <lineage>
        <taxon>Eukaryota</taxon>
        <taxon>Fungi</taxon>
        <taxon>Fungi incertae sedis</taxon>
        <taxon>Chytridiomycota</taxon>
        <taxon>Chytridiomycota incertae sedis</taxon>
        <taxon>Chytridiomycetes</taxon>
        <taxon>Caulochytriales</taxon>
        <taxon>Caulochytriaceae</taxon>
        <taxon>Caulochytrium</taxon>
    </lineage>
</organism>
<gene>
    <name evidence="2" type="ORF">CXG81DRAFT_25847</name>
</gene>
<feature type="compositionally biased region" description="Low complexity" evidence="1">
    <location>
        <begin position="606"/>
        <end position="616"/>
    </location>
</feature>
<feature type="region of interest" description="Disordered" evidence="1">
    <location>
        <begin position="88"/>
        <end position="139"/>
    </location>
</feature>
<feature type="compositionally biased region" description="Low complexity" evidence="1">
    <location>
        <begin position="715"/>
        <end position="755"/>
    </location>
</feature>
<feature type="compositionally biased region" description="Basic and acidic residues" evidence="1">
    <location>
        <begin position="354"/>
        <end position="375"/>
    </location>
</feature>
<feature type="region of interest" description="Disordered" evidence="1">
    <location>
        <begin position="348"/>
        <end position="388"/>
    </location>
</feature>
<accession>A0A4P9X8A4</accession>